<dbReference type="OrthoDB" id="9796461at2"/>
<evidence type="ECO:0000313" key="4">
    <source>
        <dbReference type="Proteomes" id="UP000015523"/>
    </source>
</evidence>
<sequence length="364" mass="38927">MHSTIGRDGGRRHQFVALDGLRGIAALAVAIYHVPAFVGGTVMSSAYLAVDLFFCISGFVLFHAYADRLRKGMGIGAFLLRRTVRLYPLYLVSGLSALAYVLLLGEESNLQGHGLVSFVANLLLFPLPLEWSLSDDLFPLNFVAWSILLEIGASLGFAAFSAAFVDPRRTRWTMAAAAVPMLFAGLHYGQLNLGVSAGQMPGGMARALFAFCAGIAIAHVGPVRWRPSFPLLCAFTLAVLAVDVSGGARTVYDLTVAMLVCPLLVLLGAGCRTGIGESRIAILLGRSSYPVYIFQVPFAAFVAKALGAWDVHASPMLGLAFVGGLFLFALAVERHVERPLRSWLSARVFGIARRAVPAMIAPQS</sequence>
<dbReference type="InterPro" id="IPR002656">
    <property type="entry name" value="Acyl_transf_3_dom"/>
</dbReference>
<comment type="caution">
    <text evidence="3">The sequence shown here is derived from an EMBL/GenBank/DDBJ whole genome shotgun (WGS) entry which is preliminary data.</text>
</comment>
<keyword evidence="1" id="KW-1133">Transmembrane helix</keyword>
<dbReference type="PANTHER" id="PTHR23028">
    <property type="entry name" value="ACETYLTRANSFERASE"/>
    <property type="match status" value="1"/>
</dbReference>
<feature type="transmembrane region" description="Helical" evidence="1">
    <location>
        <begin position="46"/>
        <end position="66"/>
    </location>
</feature>
<dbReference type="eggNOG" id="COG1835">
    <property type="taxonomic scope" value="Bacteria"/>
</dbReference>
<feature type="transmembrane region" description="Helical" evidence="1">
    <location>
        <begin position="172"/>
        <end position="191"/>
    </location>
</feature>
<keyword evidence="4" id="KW-1185">Reference proteome</keyword>
<dbReference type="Pfam" id="PF01757">
    <property type="entry name" value="Acyl_transf_3"/>
    <property type="match status" value="1"/>
</dbReference>
<dbReference type="AlphaFoldDB" id="T0IWU2"/>
<accession>T0IWU2</accession>
<feature type="transmembrane region" description="Helical" evidence="1">
    <location>
        <begin position="229"/>
        <end position="248"/>
    </location>
</feature>
<dbReference type="RefSeq" id="WP_021319661.1">
    <property type="nucleotide sequence ID" value="NZ_AUWY01000123.1"/>
</dbReference>
<dbReference type="Proteomes" id="UP000015523">
    <property type="component" value="Unassembled WGS sequence"/>
</dbReference>
<dbReference type="PATRIC" id="fig|1346791.3.peg.3941"/>
<reference evidence="3 4" key="1">
    <citation type="journal article" date="2013" name="Genome Announc.">
        <title>Draft Genome Sequence of Sphingobium ummariense Strain RL-3, a Hexachlorocyclohexane-Degrading Bacterium.</title>
        <authorList>
            <person name="Kohli P."/>
            <person name="Dua A."/>
            <person name="Sangwan N."/>
            <person name="Oldach P."/>
            <person name="Khurana J.P."/>
            <person name="Lal R."/>
        </authorList>
    </citation>
    <scope>NUCLEOTIDE SEQUENCE [LARGE SCALE GENOMIC DNA]</scope>
    <source>
        <strain evidence="3 4">RL-3</strain>
    </source>
</reference>
<feature type="domain" description="Acyltransferase 3" evidence="2">
    <location>
        <begin position="16"/>
        <end position="330"/>
    </location>
</feature>
<keyword evidence="1" id="KW-0472">Membrane</keyword>
<evidence type="ECO:0000259" key="2">
    <source>
        <dbReference type="Pfam" id="PF01757"/>
    </source>
</evidence>
<name>T0IWU2_9SPHN</name>
<feature type="transmembrane region" description="Helical" evidence="1">
    <location>
        <begin position="254"/>
        <end position="275"/>
    </location>
</feature>
<evidence type="ECO:0000256" key="1">
    <source>
        <dbReference type="SAM" id="Phobius"/>
    </source>
</evidence>
<keyword evidence="1" id="KW-0812">Transmembrane</keyword>
<feature type="transmembrane region" description="Helical" evidence="1">
    <location>
        <begin position="21"/>
        <end position="40"/>
    </location>
</feature>
<evidence type="ECO:0000313" key="3">
    <source>
        <dbReference type="EMBL" id="EQB30231.1"/>
    </source>
</evidence>
<dbReference type="PANTHER" id="PTHR23028:SF134">
    <property type="entry name" value="PUTATIVE (AFU_ORTHOLOGUE AFUA_4G08520)-RELATED"/>
    <property type="match status" value="1"/>
</dbReference>
<proteinExistence type="predicted"/>
<dbReference type="STRING" id="1346791.M529_20395"/>
<feature type="transmembrane region" description="Helical" evidence="1">
    <location>
        <begin position="87"/>
        <end position="105"/>
    </location>
</feature>
<dbReference type="GO" id="GO:0016747">
    <property type="term" value="F:acyltransferase activity, transferring groups other than amino-acyl groups"/>
    <property type="evidence" value="ECO:0007669"/>
    <property type="project" value="InterPro"/>
</dbReference>
<feature type="transmembrane region" description="Helical" evidence="1">
    <location>
        <begin position="142"/>
        <end position="165"/>
    </location>
</feature>
<feature type="transmembrane region" description="Helical" evidence="1">
    <location>
        <begin position="287"/>
        <end position="307"/>
    </location>
</feature>
<dbReference type="InterPro" id="IPR050879">
    <property type="entry name" value="Acyltransferase_3"/>
</dbReference>
<feature type="transmembrane region" description="Helical" evidence="1">
    <location>
        <begin position="313"/>
        <end position="332"/>
    </location>
</feature>
<dbReference type="EMBL" id="AUWY01000123">
    <property type="protein sequence ID" value="EQB30231.1"/>
    <property type="molecule type" value="Genomic_DNA"/>
</dbReference>
<protein>
    <recommendedName>
        <fullName evidence="2">Acyltransferase 3 domain-containing protein</fullName>
    </recommendedName>
</protein>
<feature type="transmembrane region" description="Helical" evidence="1">
    <location>
        <begin position="203"/>
        <end position="222"/>
    </location>
</feature>
<gene>
    <name evidence="3" type="ORF">M529_20395</name>
</gene>
<organism evidence="3 4">
    <name type="scientific">Sphingobium ummariense RL-3</name>
    <dbReference type="NCBI Taxonomy" id="1346791"/>
    <lineage>
        <taxon>Bacteria</taxon>
        <taxon>Pseudomonadati</taxon>
        <taxon>Pseudomonadota</taxon>
        <taxon>Alphaproteobacteria</taxon>
        <taxon>Sphingomonadales</taxon>
        <taxon>Sphingomonadaceae</taxon>
        <taxon>Sphingobium</taxon>
    </lineage>
</organism>